<dbReference type="OrthoDB" id="1453134at2"/>
<dbReference type="InterPro" id="IPR039425">
    <property type="entry name" value="RNA_pol_sigma-70-like"/>
</dbReference>
<dbReference type="RefSeq" id="WP_073002445.1">
    <property type="nucleotide sequence ID" value="NZ_FQUM01000006.1"/>
</dbReference>
<dbReference type="Gene3D" id="1.10.1740.10">
    <property type="match status" value="1"/>
</dbReference>
<keyword evidence="4" id="KW-0804">Transcription</keyword>
<dbReference type="NCBIfam" id="TIGR02937">
    <property type="entry name" value="sigma70-ECF"/>
    <property type="match status" value="1"/>
</dbReference>
<dbReference type="InterPro" id="IPR013325">
    <property type="entry name" value="RNA_pol_sigma_r2"/>
</dbReference>
<comment type="similarity">
    <text evidence="1">Belongs to the sigma-70 factor family. ECF subfamily.</text>
</comment>
<sequence>MIDAHKRVKEEFAWSHKQFADFFRENYHTACLVALRYMSDVDEAEDMVQDIFAALWEKRKTIQVKTNHKNYLFTAVRNHAINTVQRSKEKTISLSALFVDVSEEENPNHFKDEELAAEISKAINELPKGCRAVFTLAYLENMTYQQIADKLNLSKNTIKTQMGVAYRQLREKLKKYVVVLLEFVFN</sequence>
<protein>
    <submittedName>
        <fullName evidence="7">RNA polymerase sigma-70 factor, ECF subfamily</fullName>
    </submittedName>
</protein>
<dbReference type="CDD" id="cd06171">
    <property type="entry name" value="Sigma70_r4"/>
    <property type="match status" value="1"/>
</dbReference>
<dbReference type="NCBIfam" id="TIGR02985">
    <property type="entry name" value="Sig70_bacteroi1"/>
    <property type="match status" value="1"/>
</dbReference>
<dbReference type="PANTHER" id="PTHR43133:SF46">
    <property type="entry name" value="RNA POLYMERASE SIGMA-70 FACTOR ECF SUBFAMILY"/>
    <property type="match status" value="1"/>
</dbReference>
<keyword evidence="3" id="KW-0731">Sigma factor</keyword>
<dbReference type="InterPro" id="IPR007627">
    <property type="entry name" value="RNA_pol_sigma70_r2"/>
</dbReference>
<evidence type="ECO:0000259" key="6">
    <source>
        <dbReference type="Pfam" id="PF08281"/>
    </source>
</evidence>
<dbReference type="InterPro" id="IPR014327">
    <property type="entry name" value="RNA_pol_sigma70_bacteroid"/>
</dbReference>
<dbReference type="PANTHER" id="PTHR43133">
    <property type="entry name" value="RNA POLYMERASE ECF-TYPE SIGMA FACTO"/>
    <property type="match status" value="1"/>
</dbReference>
<dbReference type="InterPro" id="IPR013249">
    <property type="entry name" value="RNA_pol_sigma70_r4_t2"/>
</dbReference>
<dbReference type="Gene3D" id="1.10.10.10">
    <property type="entry name" value="Winged helix-like DNA-binding domain superfamily/Winged helix DNA-binding domain"/>
    <property type="match status" value="1"/>
</dbReference>
<dbReference type="SUPFAM" id="SSF88946">
    <property type="entry name" value="Sigma2 domain of RNA polymerase sigma factors"/>
    <property type="match status" value="1"/>
</dbReference>
<dbReference type="EMBL" id="FQUM01000006">
    <property type="protein sequence ID" value="SHF55534.1"/>
    <property type="molecule type" value="Genomic_DNA"/>
</dbReference>
<dbReference type="GO" id="GO:0006352">
    <property type="term" value="P:DNA-templated transcription initiation"/>
    <property type="evidence" value="ECO:0007669"/>
    <property type="project" value="InterPro"/>
</dbReference>
<accession>A0A1M5CLA4</accession>
<dbReference type="AlphaFoldDB" id="A0A1M5CLA4"/>
<dbReference type="Pfam" id="PF04542">
    <property type="entry name" value="Sigma70_r2"/>
    <property type="match status" value="1"/>
</dbReference>
<reference evidence="7 8" key="1">
    <citation type="submission" date="2016-11" db="EMBL/GenBank/DDBJ databases">
        <authorList>
            <person name="Jaros S."/>
            <person name="Januszkiewicz K."/>
            <person name="Wedrychowicz H."/>
        </authorList>
    </citation>
    <scope>NUCLEOTIDE SEQUENCE [LARGE SCALE GENOMIC DNA]</scope>
    <source>
        <strain evidence="7 8">DSM 26910</strain>
    </source>
</reference>
<feature type="domain" description="RNA polymerase sigma factor 70 region 4 type 2" evidence="6">
    <location>
        <begin position="118"/>
        <end position="166"/>
    </location>
</feature>
<dbReference type="InterPro" id="IPR014284">
    <property type="entry name" value="RNA_pol_sigma-70_dom"/>
</dbReference>
<dbReference type="GO" id="GO:0016987">
    <property type="term" value="F:sigma factor activity"/>
    <property type="evidence" value="ECO:0007669"/>
    <property type="project" value="UniProtKB-KW"/>
</dbReference>
<evidence type="ECO:0000256" key="3">
    <source>
        <dbReference type="ARBA" id="ARBA00023082"/>
    </source>
</evidence>
<organism evidence="7 8">
    <name type="scientific">Mariniphaga anaerophila</name>
    <dbReference type="NCBI Taxonomy" id="1484053"/>
    <lineage>
        <taxon>Bacteria</taxon>
        <taxon>Pseudomonadati</taxon>
        <taxon>Bacteroidota</taxon>
        <taxon>Bacteroidia</taxon>
        <taxon>Marinilabiliales</taxon>
        <taxon>Prolixibacteraceae</taxon>
        <taxon>Mariniphaga</taxon>
    </lineage>
</organism>
<name>A0A1M5CLA4_9BACT</name>
<dbReference type="Proteomes" id="UP000184164">
    <property type="component" value="Unassembled WGS sequence"/>
</dbReference>
<dbReference type="InterPro" id="IPR036388">
    <property type="entry name" value="WH-like_DNA-bd_sf"/>
</dbReference>
<feature type="domain" description="RNA polymerase sigma-70 region 2" evidence="5">
    <location>
        <begin position="23"/>
        <end position="87"/>
    </location>
</feature>
<dbReference type="Pfam" id="PF08281">
    <property type="entry name" value="Sigma70_r4_2"/>
    <property type="match status" value="1"/>
</dbReference>
<evidence type="ECO:0000256" key="1">
    <source>
        <dbReference type="ARBA" id="ARBA00010641"/>
    </source>
</evidence>
<evidence type="ECO:0000313" key="8">
    <source>
        <dbReference type="Proteomes" id="UP000184164"/>
    </source>
</evidence>
<dbReference type="SUPFAM" id="SSF88659">
    <property type="entry name" value="Sigma3 and sigma4 domains of RNA polymerase sigma factors"/>
    <property type="match status" value="1"/>
</dbReference>
<evidence type="ECO:0000259" key="5">
    <source>
        <dbReference type="Pfam" id="PF04542"/>
    </source>
</evidence>
<proteinExistence type="inferred from homology"/>
<dbReference type="GO" id="GO:0003677">
    <property type="term" value="F:DNA binding"/>
    <property type="evidence" value="ECO:0007669"/>
    <property type="project" value="InterPro"/>
</dbReference>
<evidence type="ECO:0000256" key="2">
    <source>
        <dbReference type="ARBA" id="ARBA00023015"/>
    </source>
</evidence>
<dbReference type="STRING" id="1484053.SAMN05444274_106175"/>
<evidence type="ECO:0000313" key="7">
    <source>
        <dbReference type="EMBL" id="SHF55534.1"/>
    </source>
</evidence>
<keyword evidence="2" id="KW-0805">Transcription regulation</keyword>
<evidence type="ECO:0000256" key="4">
    <source>
        <dbReference type="ARBA" id="ARBA00023163"/>
    </source>
</evidence>
<dbReference type="InterPro" id="IPR013324">
    <property type="entry name" value="RNA_pol_sigma_r3/r4-like"/>
</dbReference>
<gene>
    <name evidence="7" type="ORF">SAMN05444274_106175</name>
</gene>
<keyword evidence="8" id="KW-1185">Reference proteome</keyword>